<dbReference type="CDD" id="cd06225">
    <property type="entry name" value="HAMP"/>
    <property type="match status" value="1"/>
</dbReference>
<dbReference type="Pfam" id="PF00015">
    <property type="entry name" value="MCPsignal"/>
    <property type="match status" value="1"/>
</dbReference>
<dbReference type="CDD" id="cd11386">
    <property type="entry name" value="MCP_signal"/>
    <property type="match status" value="1"/>
</dbReference>
<evidence type="ECO:0000313" key="6">
    <source>
        <dbReference type="EMBL" id="ALS23710.1"/>
    </source>
</evidence>
<dbReference type="InterPro" id="IPR024478">
    <property type="entry name" value="HlyB_4HB_MCP"/>
</dbReference>
<dbReference type="InterPro" id="IPR003660">
    <property type="entry name" value="HAMP_dom"/>
</dbReference>
<dbReference type="GO" id="GO:0005886">
    <property type="term" value="C:plasma membrane"/>
    <property type="evidence" value="ECO:0007669"/>
    <property type="project" value="UniProtKB-SubCell"/>
</dbReference>
<dbReference type="PANTHER" id="PTHR32089:SF112">
    <property type="entry name" value="LYSOZYME-LIKE PROTEIN-RELATED"/>
    <property type="match status" value="1"/>
</dbReference>
<sequence length="578" mass="64757">MKWFKNSFNWFNNLKISMKFVLSFSIVLLILVAIGLFGITNANRINNNLEDIYANRLVAITELGTVSSNLHRINSSVGSYMLNTDPESRKAEKAKIEESSKQIEEALQRLSTVRLTDAELKELNLFQNLWKQYLPEVDKVYGYINNNQMEFAITHYQRQVLNRMSGVDRSFQNFIEMNKENAHTAYVESNKVYQGVIQFSAIFMVVSFILSALLGYLMTNSIRRPLNQLLSLSERIGRGDLSQTISIKRKDEFGELAGSFEKMRVNLIEIVENVKHSSAILSGLFNEIRDHADNTGKASTMFYEGLQESAEKSRVQSEQVTNDAVIIKEMAHGLQQVAVSIDQIGIHSIEMEQSSTSGVVVVQKAVEKISHVQKEVHHSFETMTELMELSKEIGQVMHTIRNIAEETNLLSLNASIEAARAGEAGRGFAVVAHEVRKLADNSSQAANHVQTMISRIQESSENAMRSIELSLREIDEGQASVGEAGAAFTEIQNWILNINNNIQDVSASVEELAAGSQQINVSIQGIEQFSSQTAQSSQEFAAISAEQIHSMDQVISSIKQLYETTQEMNKAINRFVLK</sequence>
<dbReference type="InterPro" id="IPR004090">
    <property type="entry name" value="Chemotax_Me-accpt_rcpt"/>
</dbReference>
<dbReference type="Pfam" id="PF12729">
    <property type="entry name" value="4HB_MCP_1"/>
    <property type="match status" value="1"/>
</dbReference>
<dbReference type="GO" id="GO:0007165">
    <property type="term" value="P:signal transduction"/>
    <property type="evidence" value="ECO:0007669"/>
    <property type="project" value="UniProtKB-KW"/>
</dbReference>
<keyword evidence="7" id="KW-1185">Reference proteome</keyword>
<dbReference type="InterPro" id="IPR004089">
    <property type="entry name" value="MCPsignal_dom"/>
</dbReference>
<dbReference type="SMART" id="SM00304">
    <property type="entry name" value="HAMP"/>
    <property type="match status" value="1"/>
</dbReference>
<dbReference type="KEGG" id="pnp:IJ22_33490"/>
<reference evidence="7" key="1">
    <citation type="submission" date="2015-12" db="EMBL/GenBank/DDBJ databases">
        <title>Complete genome sequences of two moderately thermophilic Paenibacillus species.</title>
        <authorList>
            <person name="Butler R.III."/>
            <person name="Wang J."/>
            <person name="Stark B.C."/>
            <person name="Pombert J.-F."/>
        </authorList>
    </citation>
    <scope>NUCLEOTIDE SEQUENCE [LARGE SCALE GENOMIC DNA]</scope>
    <source>
        <strain evidence="7">32O-Y</strain>
    </source>
</reference>
<evidence type="ECO:0000256" key="1">
    <source>
        <dbReference type="ARBA" id="ARBA00004236"/>
    </source>
</evidence>
<dbReference type="GO" id="GO:0004888">
    <property type="term" value="F:transmembrane signaling receptor activity"/>
    <property type="evidence" value="ECO:0007669"/>
    <property type="project" value="InterPro"/>
</dbReference>
<organism evidence="6 7">
    <name type="scientific">Paenibacillus naphthalenovorans</name>
    <dbReference type="NCBI Taxonomy" id="162209"/>
    <lineage>
        <taxon>Bacteria</taxon>
        <taxon>Bacillati</taxon>
        <taxon>Bacillota</taxon>
        <taxon>Bacilli</taxon>
        <taxon>Bacillales</taxon>
        <taxon>Paenibacillaceae</taxon>
        <taxon>Paenibacillus</taxon>
    </lineage>
</organism>
<dbReference type="RefSeq" id="WP_054817414.1">
    <property type="nucleotide sequence ID" value="NZ_BJCS01000010.1"/>
</dbReference>
<dbReference type="PRINTS" id="PR00260">
    <property type="entry name" value="CHEMTRNSDUCR"/>
</dbReference>
<dbReference type="GO" id="GO:0006935">
    <property type="term" value="P:chemotaxis"/>
    <property type="evidence" value="ECO:0007669"/>
    <property type="project" value="InterPro"/>
</dbReference>
<evidence type="ECO:0000256" key="2">
    <source>
        <dbReference type="ARBA" id="ARBA00022475"/>
    </source>
</evidence>
<dbReference type="Pfam" id="PF00672">
    <property type="entry name" value="HAMP"/>
    <property type="match status" value="1"/>
</dbReference>
<dbReference type="PROSITE" id="PS50111">
    <property type="entry name" value="CHEMOTAXIS_TRANSDUC_2"/>
    <property type="match status" value="1"/>
</dbReference>
<protein>
    <submittedName>
        <fullName evidence="6">Methyl-accepting chemotaxis sensory transducer</fullName>
    </submittedName>
</protein>
<dbReference type="Gene3D" id="1.10.287.950">
    <property type="entry name" value="Methyl-accepting chemotaxis protein"/>
    <property type="match status" value="1"/>
</dbReference>
<dbReference type="PANTHER" id="PTHR32089">
    <property type="entry name" value="METHYL-ACCEPTING CHEMOTAXIS PROTEIN MCPB"/>
    <property type="match status" value="1"/>
</dbReference>
<comment type="similarity">
    <text evidence="5">Belongs to the methyl-accepting chemotaxis (MCP) protein family.</text>
</comment>
<dbReference type="InterPro" id="IPR047347">
    <property type="entry name" value="YvaQ-like_sensor"/>
</dbReference>
<dbReference type="STRING" id="162209.IJ22_33490"/>
<dbReference type="SMART" id="SM00283">
    <property type="entry name" value="MA"/>
    <property type="match status" value="1"/>
</dbReference>
<keyword evidence="2" id="KW-1003">Cell membrane</keyword>
<dbReference type="Proteomes" id="UP000061660">
    <property type="component" value="Chromosome"/>
</dbReference>
<keyword evidence="4" id="KW-0807">Transducer</keyword>
<dbReference type="SUPFAM" id="SSF58104">
    <property type="entry name" value="Methyl-accepting chemotaxis protein (MCP) signaling domain"/>
    <property type="match status" value="1"/>
</dbReference>
<accession>A0A0U2WBF7</accession>
<evidence type="ECO:0000256" key="4">
    <source>
        <dbReference type="ARBA" id="ARBA00023224"/>
    </source>
</evidence>
<dbReference type="PATRIC" id="fig|162209.4.peg.3582"/>
<keyword evidence="3" id="KW-0472">Membrane</keyword>
<dbReference type="OrthoDB" id="9760371at2"/>
<proteinExistence type="inferred from homology"/>
<evidence type="ECO:0000256" key="3">
    <source>
        <dbReference type="ARBA" id="ARBA00023136"/>
    </source>
</evidence>
<evidence type="ECO:0000313" key="7">
    <source>
        <dbReference type="Proteomes" id="UP000061660"/>
    </source>
</evidence>
<dbReference type="Gene3D" id="6.10.340.10">
    <property type="match status" value="1"/>
</dbReference>
<evidence type="ECO:0000256" key="5">
    <source>
        <dbReference type="ARBA" id="ARBA00029447"/>
    </source>
</evidence>
<dbReference type="AlphaFoldDB" id="A0A0U2WBF7"/>
<dbReference type="EMBL" id="CP013652">
    <property type="protein sequence ID" value="ALS23710.1"/>
    <property type="molecule type" value="Genomic_DNA"/>
</dbReference>
<reference evidence="6 7" key="2">
    <citation type="journal article" date="2016" name="Genome Announc.">
        <title>Complete Genome Sequences of Two Interactive Moderate Thermophiles, Paenibacillus napthalenovorans 32O-Y and Paenibacillus sp. 32O-W.</title>
        <authorList>
            <person name="Butler R.R.III."/>
            <person name="Wang J."/>
            <person name="Stark B.C."/>
            <person name="Pombert J.F."/>
        </authorList>
    </citation>
    <scope>NUCLEOTIDE SEQUENCE [LARGE SCALE GENOMIC DNA]</scope>
    <source>
        <strain evidence="6 7">32O-Y</strain>
    </source>
</reference>
<dbReference type="CDD" id="cd19411">
    <property type="entry name" value="MCP2201-like_sensor"/>
    <property type="match status" value="1"/>
</dbReference>
<dbReference type="PROSITE" id="PS50885">
    <property type="entry name" value="HAMP"/>
    <property type="match status" value="1"/>
</dbReference>
<gene>
    <name evidence="6" type="ORF">IJ22_33490</name>
</gene>
<comment type="subcellular location">
    <subcellularLocation>
        <location evidence="1">Cell membrane</location>
    </subcellularLocation>
</comment>
<name>A0A0U2WBF7_9BACL</name>